<name>A0A451D8Z5_9GAMM</name>
<evidence type="ECO:0000256" key="1">
    <source>
        <dbReference type="ARBA" id="ARBA00007150"/>
    </source>
</evidence>
<keyword evidence="4 7" id="KW-0812">Transmembrane</keyword>
<evidence type="ECO:0000313" key="9">
    <source>
        <dbReference type="Proteomes" id="UP000294368"/>
    </source>
</evidence>
<feature type="binding site" evidence="7">
    <location>
        <position position="143"/>
    </location>
    <ligand>
        <name>a 1,2-diacyl-sn-glycero-3-phospho-(1'-sn-glycerol)</name>
        <dbReference type="ChEBI" id="CHEBI:64716"/>
    </ligand>
</feature>
<gene>
    <name evidence="7 8" type="primary">lgt</name>
    <name evidence="8" type="ORF">ERCIKOCA2762_014</name>
</gene>
<reference evidence="8 9" key="1">
    <citation type="submission" date="2019-02" db="EMBL/GenBank/DDBJ databases">
        <authorList>
            <person name="Manzano-Marin A."/>
            <person name="Manzano-Marin A."/>
        </authorList>
    </citation>
    <scope>NUCLEOTIDE SEQUENCE [LARGE SCALE GENOMIC DNA]</scope>
    <source>
        <strain evidence="8 9">ErCikochiana</strain>
    </source>
</reference>
<evidence type="ECO:0000256" key="4">
    <source>
        <dbReference type="ARBA" id="ARBA00022692"/>
    </source>
</evidence>
<feature type="transmembrane region" description="Helical" evidence="7">
    <location>
        <begin position="255"/>
        <end position="281"/>
    </location>
</feature>
<dbReference type="OrthoDB" id="871140at2"/>
<dbReference type="Pfam" id="PF01790">
    <property type="entry name" value="LGT"/>
    <property type="match status" value="1"/>
</dbReference>
<organism evidence="8 9">
    <name type="scientific">Candidatus Erwinia haradaeae</name>
    <dbReference type="NCBI Taxonomy" id="1922217"/>
    <lineage>
        <taxon>Bacteria</taxon>
        <taxon>Pseudomonadati</taxon>
        <taxon>Pseudomonadota</taxon>
        <taxon>Gammaproteobacteria</taxon>
        <taxon>Enterobacterales</taxon>
        <taxon>Erwiniaceae</taxon>
        <taxon>Erwinia</taxon>
    </lineage>
</organism>
<dbReference type="NCBIfam" id="TIGR00544">
    <property type="entry name" value="lgt"/>
    <property type="match status" value="1"/>
</dbReference>
<feature type="transmembrane region" description="Helical" evidence="7">
    <location>
        <begin position="23"/>
        <end position="41"/>
    </location>
</feature>
<dbReference type="EMBL" id="LR217715">
    <property type="protein sequence ID" value="VFP82768.1"/>
    <property type="molecule type" value="Genomic_DNA"/>
</dbReference>
<dbReference type="EC" id="2.5.1.145" evidence="7"/>
<dbReference type="InterPro" id="IPR001640">
    <property type="entry name" value="Lgt"/>
</dbReference>
<evidence type="ECO:0000256" key="3">
    <source>
        <dbReference type="ARBA" id="ARBA00022679"/>
    </source>
</evidence>
<comment type="subcellular location">
    <subcellularLocation>
        <location evidence="7">Cell membrane</location>
        <topology evidence="7">Multi-pass membrane protein</topology>
    </subcellularLocation>
</comment>
<feature type="transmembrane region" description="Helical" evidence="7">
    <location>
        <begin position="61"/>
        <end position="83"/>
    </location>
</feature>
<evidence type="ECO:0000256" key="5">
    <source>
        <dbReference type="ARBA" id="ARBA00022989"/>
    </source>
</evidence>
<dbReference type="GO" id="GO:0005886">
    <property type="term" value="C:plasma membrane"/>
    <property type="evidence" value="ECO:0007669"/>
    <property type="project" value="UniProtKB-SubCell"/>
</dbReference>
<dbReference type="PANTHER" id="PTHR30589">
    <property type="entry name" value="PROLIPOPROTEIN DIACYLGLYCERYL TRANSFERASE"/>
    <property type="match status" value="1"/>
</dbReference>
<comment type="similarity">
    <text evidence="1 7">Belongs to the Lgt family.</text>
</comment>
<dbReference type="Proteomes" id="UP000294368">
    <property type="component" value="Chromosome"/>
</dbReference>
<comment type="catalytic activity">
    <reaction evidence="7">
        <text>L-cysteinyl-[prolipoprotein] + a 1,2-diacyl-sn-glycero-3-phospho-(1'-sn-glycerol) = an S-1,2-diacyl-sn-glyceryl-L-cysteinyl-[prolipoprotein] + sn-glycerol 1-phosphate + H(+)</text>
        <dbReference type="Rhea" id="RHEA:56712"/>
        <dbReference type="Rhea" id="RHEA-COMP:14679"/>
        <dbReference type="Rhea" id="RHEA-COMP:14680"/>
        <dbReference type="ChEBI" id="CHEBI:15378"/>
        <dbReference type="ChEBI" id="CHEBI:29950"/>
        <dbReference type="ChEBI" id="CHEBI:57685"/>
        <dbReference type="ChEBI" id="CHEBI:64716"/>
        <dbReference type="ChEBI" id="CHEBI:140658"/>
        <dbReference type="EC" id="2.5.1.145"/>
    </reaction>
</comment>
<feature type="transmembrane region" description="Helical" evidence="7">
    <location>
        <begin position="95"/>
        <end position="116"/>
    </location>
</feature>
<feature type="transmembrane region" description="Helical" evidence="7">
    <location>
        <begin position="200"/>
        <end position="218"/>
    </location>
</feature>
<accession>A0A451D8Z5</accession>
<keyword evidence="2 7" id="KW-1003">Cell membrane</keyword>
<evidence type="ECO:0000256" key="7">
    <source>
        <dbReference type="HAMAP-Rule" id="MF_01147"/>
    </source>
</evidence>
<feature type="transmembrane region" description="Helical" evidence="7">
    <location>
        <begin position="224"/>
        <end position="243"/>
    </location>
</feature>
<dbReference type="HAMAP" id="MF_01147">
    <property type="entry name" value="Lgt"/>
    <property type="match status" value="1"/>
</dbReference>
<sequence length="288" mass="33274">MHHSYLLFPPFDPVILTLGPVSLHWYGLMYVISFMLVRWMARRRVNLYDYSWNKEDVDHLIYLGFLGVIFGGRLGYTLFYNFSVFLHHPMCVFQVWYGGMSFHGGLIGVMIAIWIFSRRAQCHFFAVSDFIAPLMPLGLGAGRLGNYINGELWGRVSPNLPWAMLFPGSYTEDIKLAVHHPEWQQLIIDCGALPRHPSQLYEAFLEGLVLFIILHFFISNRRRPVGAVSALFLILYSVFRIFVEFFRQPDQQIGLFYGISIGQALSFPMLISGVVMMLMAYNEKKRLL</sequence>
<comment type="function">
    <text evidence="7">Catalyzes the transfer of the diacylglyceryl group from phosphatidylglycerol to the sulfhydryl group of the N-terminal cysteine of a prolipoprotein, the first step in the formation of mature lipoproteins.</text>
</comment>
<dbReference type="GO" id="GO:0042158">
    <property type="term" value="P:lipoprotein biosynthetic process"/>
    <property type="evidence" value="ECO:0007669"/>
    <property type="project" value="UniProtKB-UniRule"/>
</dbReference>
<keyword evidence="6 7" id="KW-0472">Membrane</keyword>
<evidence type="ECO:0000313" key="8">
    <source>
        <dbReference type="EMBL" id="VFP82768.1"/>
    </source>
</evidence>
<keyword evidence="3 7" id="KW-0808">Transferase</keyword>
<dbReference type="PROSITE" id="PS01311">
    <property type="entry name" value="LGT"/>
    <property type="match status" value="1"/>
</dbReference>
<proteinExistence type="inferred from homology"/>
<evidence type="ECO:0000256" key="2">
    <source>
        <dbReference type="ARBA" id="ARBA00022475"/>
    </source>
</evidence>
<keyword evidence="5 7" id="KW-1133">Transmembrane helix</keyword>
<protein>
    <recommendedName>
        <fullName evidence="7">Phosphatidylglycerol--prolipoprotein diacylglyceryl transferase</fullName>
        <ecNumber evidence="7">2.5.1.145</ecNumber>
    </recommendedName>
</protein>
<dbReference type="UniPathway" id="UPA00664"/>
<dbReference type="PANTHER" id="PTHR30589:SF0">
    <property type="entry name" value="PHOSPHATIDYLGLYCEROL--PROLIPOPROTEIN DIACYLGLYCERYL TRANSFERASE"/>
    <property type="match status" value="1"/>
</dbReference>
<keyword evidence="8" id="KW-0449">Lipoprotein</keyword>
<dbReference type="AlphaFoldDB" id="A0A451D8Z5"/>
<evidence type="ECO:0000256" key="6">
    <source>
        <dbReference type="ARBA" id="ARBA00023136"/>
    </source>
</evidence>
<dbReference type="RefSeq" id="WP_157988209.1">
    <property type="nucleotide sequence ID" value="NZ_LR217715.1"/>
</dbReference>
<keyword evidence="8" id="KW-0328">Glycosyltransferase</keyword>
<dbReference type="GO" id="GO:0008961">
    <property type="term" value="F:phosphatidylglycerol-prolipoprotein diacylglyceryl transferase activity"/>
    <property type="evidence" value="ECO:0007669"/>
    <property type="project" value="UniProtKB-UniRule"/>
</dbReference>
<comment type="pathway">
    <text evidence="7">Protein modification; lipoprotein biosynthesis (diacylglyceryl transfer).</text>
</comment>